<feature type="domain" description="Putative beta-lactamase-inhibitor-like PepSY-like" evidence="1">
    <location>
        <begin position="76"/>
        <end position="138"/>
    </location>
</feature>
<keyword evidence="3" id="KW-1185">Reference proteome</keyword>
<dbReference type="RefSeq" id="WP_073289969.1">
    <property type="nucleotide sequence ID" value="NZ_FRAV01000001.1"/>
</dbReference>
<name>A0A1M6PXA9_9FLAO</name>
<evidence type="ECO:0000313" key="3">
    <source>
        <dbReference type="Proteomes" id="UP000184364"/>
    </source>
</evidence>
<sequence>MKKLAIVLSITVNVVLINAQKVQQKDVPALVQSALQKQFPDAKNVKWEKEHGNYEAGFESKGTKYSALVNMSGKIIETEVPVDINSFPAQSKQFILKKYPNQKIKETSKITDAKGIVTYEAEVNGKDIIFDTKGNFLKETKD</sequence>
<dbReference type="AlphaFoldDB" id="A0A1M6PXA9"/>
<organism evidence="2 3">
    <name type="scientific">Chryseobacterium polytrichastri</name>
    <dbReference type="NCBI Taxonomy" id="1302687"/>
    <lineage>
        <taxon>Bacteria</taxon>
        <taxon>Pseudomonadati</taxon>
        <taxon>Bacteroidota</taxon>
        <taxon>Flavobacteriia</taxon>
        <taxon>Flavobacteriales</taxon>
        <taxon>Weeksellaceae</taxon>
        <taxon>Chryseobacterium group</taxon>
        <taxon>Chryseobacterium</taxon>
    </lineage>
</organism>
<accession>A0A1M6PXA9</accession>
<dbReference type="InterPro" id="IPR021533">
    <property type="entry name" value="PepSY-like"/>
</dbReference>
<reference evidence="3" key="1">
    <citation type="submission" date="2016-11" db="EMBL/GenBank/DDBJ databases">
        <authorList>
            <person name="Varghese N."/>
            <person name="Submissions S."/>
        </authorList>
    </citation>
    <scope>NUCLEOTIDE SEQUENCE [LARGE SCALE GENOMIC DNA]</scope>
    <source>
        <strain evidence="3">DSM 26899</strain>
    </source>
</reference>
<evidence type="ECO:0000313" key="2">
    <source>
        <dbReference type="EMBL" id="SHK12614.1"/>
    </source>
</evidence>
<dbReference type="STRING" id="1302687.SAMN05444267_1001150"/>
<feature type="domain" description="Putative beta-lactamase-inhibitor-like PepSY-like" evidence="1">
    <location>
        <begin position="19"/>
        <end position="64"/>
    </location>
</feature>
<dbReference type="Pfam" id="PF11396">
    <property type="entry name" value="PepSY_like"/>
    <property type="match status" value="2"/>
</dbReference>
<protein>
    <submittedName>
        <fullName evidence="2">Putative beta-lactamase-inhibitor-like, PepSY-like</fullName>
    </submittedName>
</protein>
<dbReference type="Proteomes" id="UP000184364">
    <property type="component" value="Unassembled WGS sequence"/>
</dbReference>
<dbReference type="Gene3D" id="3.10.450.360">
    <property type="match status" value="1"/>
</dbReference>
<dbReference type="SUPFAM" id="SSF160574">
    <property type="entry name" value="BT0923-like"/>
    <property type="match status" value="1"/>
</dbReference>
<gene>
    <name evidence="2" type="ORF">SAMN05444267_1001150</name>
</gene>
<dbReference type="EMBL" id="FRAV01000001">
    <property type="protein sequence ID" value="SHK12614.1"/>
    <property type="molecule type" value="Genomic_DNA"/>
</dbReference>
<evidence type="ECO:0000259" key="1">
    <source>
        <dbReference type="Pfam" id="PF11396"/>
    </source>
</evidence>
<dbReference type="OrthoDB" id="1121502at2"/>
<proteinExistence type="predicted"/>